<keyword evidence="2" id="KW-1185">Reference proteome</keyword>
<dbReference type="EMBL" id="CU469068">
    <property type="protein sequence ID" value="CCA61403.1"/>
    <property type="molecule type" value="Genomic_DNA"/>
</dbReference>
<organism evidence="1 2">
    <name type="scientific">Diadromus pulchellus ascovirus 4a</name>
    <dbReference type="NCBI Taxonomy" id="158683"/>
    <lineage>
        <taxon>Viruses</taxon>
        <taxon>Varidnaviria</taxon>
        <taxon>Bamfordvirae</taxon>
        <taxon>Nucleocytoviricota</taxon>
        <taxon>Megaviricetes</taxon>
        <taxon>Pimascovirales</taxon>
        <taxon>Pimascovirales incertae sedis</taxon>
        <taxon>Ascoviridae</taxon>
        <taxon>Toursvirus</taxon>
        <taxon>Toursvirus dptv1a</taxon>
    </lineage>
</organism>
<dbReference type="InterPro" id="IPR011009">
    <property type="entry name" value="Kinase-like_dom_sf"/>
</dbReference>
<dbReference type="RefSeq" id="YP_009640034.1">
    <property type="nucleotide sequence ID" value="NC_011335.1"/>
</dbReference>
<dbReference type="Proteomes" id="UP000203898">
    <property type="component" value="Segment"/>
</dbReference>
<dbReference type="GeneID" id="26683591"/>
<dbReference type="KEGG" id="vg:26683591"/>
<dbReference type="OrthoDB" id="690at10239"/>
<protein>
    <submittedName>
        <fullName evidence="1">Complete DpAV4 genome</fullName>
    </submittedName>
</protein>
<accession>F2NYX5</accession>
<dbReference type="SUPFAM" id="SSF56112">
    <property type="entry name" value="Protein kinase-like (PK-like)"/>
    <property type="match status" value="1"/>
</dbReference>
<evidence type="ECO:0000313" key="1">
    <source>
        <dbReference type="EMBL" id="CCA61403.1"/>
    </source>
</evidence>
<name>F2NYX5_9VIRU</name>
<evidence type="ECO:0000313" key="2">
    <source>
        <dbReference type="Proteomes" id="UP000203898"/>
    </source>
</evidence>
<reference evidence="1 2" key="1">
    <citation type="journal article" date="2009" name="PLoS ONE">
        <title>Symbiotic virus at the evolutionary intersection of three types of large DNA viruses; iridoviruses, ascoviruses, and ichnoviruses.</title>
        <authorList>
            <person name="Bigot Y."/>
            <person name="Renault S."/>
            <person name="Nicolas J."/>
            <person name="Moundras C."/>
            <person name="Demattei M.V."/>
            <person name="Samain S."/>
            <person name="Bideshi D.K."/>
            <person name="Federici B.A."/>
        </authorList>
    </citation>
    <scope>NUCLEOTIDE SEQUENCE [LARGE SCALE GENOMIC DNA]</scope>
</reference>
<proteinExistence type="predicted"/>
<sequence>MDKNTVLYKSFDSSDFLFEIMWKLFPNILTQKDSAERFTQTLVLTSREFCSLKESGYFKIRTFTQGGFGAVGEISIEGKPLTAAIFSFNPYFSDRNAVTNTPVIIKYAIQPSATKVTKISLTTISISDPLSDMLFGSMLGHLYDIGICPFVPKYFGTYSCGNTETSMIIEKADSELYAMMLKRNISGSELRTLLYQFVYTMYVLKSYFGFVHFDTHLRNLMVVSSAEYTYHGSVLGQKMYAAYETGLVNRSGLPMIVVMPMPANLLKIIDFGCSLACFDRSAHAAYKRDLRVVTDYNNINMIGAGGALEGSLTNHSYANTVDIMFTIINVYEFGRIQGVPEYSSVADEMCTNLFGTSARDFLVANPQFVTRTVAGRNDWFMRNHSTGLSTGYSDLKFIPSAMCKGANGVKEAVCVLENTPYNGKRVAYMFHGAAPGEVLHGNTLFLSHNTTKYSENMNRFISLVKVEQRCKQSEKIYCKLDKMYRQYPVENIIDSKIVVNDANMSVIKHDKEANYPNKKLSRWLNASLTNQSAVRNIRFTIVTLNKPFKTAKLYRNDNLTKANRSPSLAFPIGIDAVFGKTVQPLGYSATRDASPPVVYHHFPNAYQMYLGVVVLGEDNRLGIERYTDFVRRHTTSVKKEFINKKDKEESEIIDIPVELKGGKPYKWAVTAGPVLVWNGRRILDESLVENATSSVVLYKNSSEKIFAGEGAGYYGLQNANEVTAHLVLVERKNRTSLVMIEGDGFLAPGLDMPDLARFCTNLGVEKAICIKSGVTVNMAIADSAREPIMISKSHVYTNYGGVVVGNF</sequence>